<dbReference type="Proteomes" id="UP001060325">
    <property type="component" value="Chromosome"/>
</dbReference>
<dbReference type="SUPFAM" id="SSF55729">
    <property type="entry name" value="Acyl-CoA N-acyltransferases (Nat)"/>
    <property type="match status" value="1"/>
</dbReference>
<dbReference type="GO" id="GO:0016746">
    <property type="term" value="F:acyltransferase activity"/>
    <property type="evidence" value="ECO:0007669"/>
    <property type="project" value="UniProtKB-KW"/>
</dbReference>
<sequence>MENSIILTIIENPIWDGELKRILESHPGALEIPGPHDKDISLEMPDVFWYEANEVSRANDIVGIGRIQKGDDNEYEISIALVASKIGSGHGRKVLTLLEKKAKDKGAKSVIVAIKPSNPNAEKVVKWFEDRGYNIDVINWEEVLKSKRRDIQLSKYI</sequence>
<dbReference type="EC" id="2.3.1.-" evidence="2"/>
<dbReference type="EMBL" id="CP101462">
    <property type="protein sequence ID" value="UTT43490.1"/>
    <property type="molecule type" value="Genomic_DNA"/>
</dbReference>
<dbReference type="InterPro" id="IPR016181">
    <property type="entry name" value="Acyl_CoA_acyltransferase"/>
</dbReference>
<gene>
    <name evidence="2" type="ORF">NMQ00_03030</name>
</gene>
<accession>A0ABY5FPF7</accession>
<keyword evidence="2" id="KW-0808">Transferase</keyword>
<dbReference type="RefSeq" id="WP_255177871.1">
    <property type="nucleotide sequence ID" value="NZ_CP101462.1"/>
</dbReference>
<dbReference type="InterPro" id="IPR000182">
    <property type="entry name" value="GNAT_dom"/>
</dbReference>
<protein>
    <submittedName>
        <fullName evidence="2">GNAT family N-acetyltransferase</fullName>
        <ecNumber evidence="2">2.3.1.-</ecNumber>
    </submittedName>
</protein>
<keyword evidence="3" id="KW-1185">Reference proteome</keyword>
<proteinExistence type="predicted"/>
<dbReference type="Pfam" id="PF00583">
    <property type="entry name" value="Acetyltransf_1"/>
    <property type="match status" value="1"/>
</dbReference>
<evidence type="ECO:0000259" key="1">
    <source>
        <dbReference type="PROSITE" id="PS51186"/>
    </source>
</evidence>
<dbReference type="PROSITE" id="PS51186">
    <property type="entry name" value="GNAT"/>
    <property type="match status" value="1"/>
</dbReference>
<dbReference type="Gene3D" id="3.40.630.30">
    <property type="match status" value="1"/>
</dbReference>
<evidence type="ECO:0000313" key="2">
    <source>
        <dbReference type="EMBL" id="UTT43490.1"/>
    </source>
</evidence>
<reference evidence="2" key="1">
    <citation type="submission" date="2022-07" db="EMBL/GenBank/DDBJ databases">
        <title>Complete genome of CX2.</title>
        <authorList>
            <person name="Cao G."/>
        </authorList>
    </citation>
    <scope>NUCLEOTIDE SEQUENCE</scope>
    <source>
        <strain evidence="2">CX2</strain>
    </source>
</reference>
<keyword evidence="2" id="KW-0012">Acyltransferase</keyword>
<evidence type="ECO:0000313" key="3">
    <source>
        <dbReference type="Proteomes" id="UP001060325"/>
    </source>
</evidence>
<organism evidence="2 3">
    <name type="scientific">Exiguobacterium aurantiacum</name>
    <dbReference type="NCBI Taxonomy" id="33987"/>
    <lineage>
        <taxon>Bacteria</taxon>
        <taxon>Bacillati</taxon>
        <taxon>Bacillota</taxon>
        <taxon>Bacilli</taxon>
        <taxon>Bacillales</taxon>
        <taxon>Bacillales Family XII. Incertae Sedis</taxon>
        <taxon>Exiguobacterium</taxon>
    </lineage>
</organism>
<feature type="domain" description="N-acetyltransferase" evidence="1">
    <location>
        <begin position="4"/>
        <end position="150"/>
    </location>
</feature>
<name>A0ABY5FPF7_9BACL</name>